<dbReference type="Pfam" id="PF04082">
    <property type="entry name" value="Fungal_trans"/>
    <property type="match status" value="1"/>
</dbReference>
<dbReference type="Proteomes" id="UP001629113">
    <property type="component" value="Unassembled WGS sequence"/>
</dbReference>
<evidence type="ECO:0000256" key="2">
    <source>
        <dbReference type="ARBA" id="ARBA00022723"/>
    </source>
</evidence>
<comment type="subcellular location">
    <subcellularLocation>
        <location evidence="1">Nucleus</location>
    </subcellularLocation>
</comment>
<comment type="caution">
    <text evidence="6">The sequence shown here is derived from an EMBL/GenBank/DDBJ whole genome shotgun (WGS) entry which is preliminary data.</text>
</comment>
<reference evidence="6 7" key="1">
    <citation type="submission" date="2024-06" db="EMBL/GenBank/DDBJ databases">
        <title>Complete genome of Phlyctema vagabunda strain 19-DSS-EL-015.</title>
        <authorList>
            <person name="Fiorenzani C."/>
        </authorList>
    </citation>
    <scope>NUCLEOTIDE SEQUENCE [LARGE SCALE GENOMIC DNA]</scope>
    <source>
        <strain evidence="6 7">19-DSS-EL-015</strain>
    </source>
</reference>
<dbReference type="Pfam" id="PF00172">
    <property type="entry name" value="Zn_clus"/>
    <property type="match status" value="1"/>
</dbReference>
<gene>
    <name evidence="6" type="ORF">PVAG01_02504</name>
</gene>
<evidence type="ECO:0000259" key="5">
    <source>
        <dbReference type="PROSITE" id="PS50048"/>
    </source>
</evidence>
<keyword evidence="7" id="KW-1185">Reference proteome</keyword>
<dbReference type="Gene3D" id="4.10.240.10">
    <property type="entry name" value="Zn(2)-C6 fungal-type DNA-binding domain"/>
    <property type="match status" value="1"/>
</dbReference>
<feature type="region of interest" description="Disordered" evidence="4">
    <location>
        <begin position="119"/>
        <end position="160"/>
    </location>
</feature>
<protein>
    <submittedName>
        <fullName evidence="6">Fungal specific transcription factor domain-containing protein</fullName>
    </submittedName>
</protein>
<dbReference type="CDD" id="cd00067">
    <property type="entry name" value="GAL4"/>
    <property type="match status" value="1"/>
</dbReference>
<dbReference type="SMART" id="SM00066">
    <property type="entry name" value="GAL4"/>
    <property type="match status" value="1"/>
</dbReference>
<dbReference type="InterPro" id="IPR050613">
    <property type="entry name" value="Sec_Metabolite_Reg"/>
</dbReference>
<dbReference type="EMBL" id="JBFCZG010000002">
    <property type="protein sequence ID" value="KAL3425713.1"/>
    <property type="molecule type" value="Genomic_DNA"/>
</dbReference>
<dbReference type="InterPro" id="IPR007219">
    <property type="entry name" value="XnlR_reg_dom"/>
</dbReference>
<feature type="domain" description="Zn(2)-C6 fungal-type" evidence="5">
    <location>
        <begin position="53"/>
        <end position="82"/>
    </location>
</feature>
<dbReference type="CDD" id="cd12148">
    <property type="entry name" value="fungal_TF_MHR"/>
    <property type="match status" value="1"/>
</dbReference>
<feature type="region of interest" description="Disordered" evidence="4">
    <location>
        <begin position="1"/>
        <end position="50"/>
    </location>
</feature>
<evidence type="ECO:0000313" key="7">
    <source>
        <dbReference type="Proteomes" id="UP001629113"/>
    </source>
</evidence>
<dbReference type="SMART" id="SM00906">
    <property type="entry name" value="Fungal_trans"/>
    <property type="match status" value="1"/>
</dbReference>
<accession>A0ABR4PQV0</accession>
<evidence type="ECO:0000256" key="1">
    <source>
        <dbReference type="ARBA" id="ARBA00004123"/>
    </source>
</evidence>
<feature type="compositionally biased region" description="Basic and acidic residues" evidence="4">
    <location>
        <begin position="140"/>
        <end position="150"/>
    </location>
</feature>
<keyword evidence="3" id="KW-0539">Nucleus</keyword>
<evidence type="ECO:0000256" key="4">
    <source>
        <dbReference type="SAM" id="MobiDB-lite"/>
    </source>
</evidence>
<dbReference type="PANTHER" id="PTHR31001:SF50">
    <property type="entry name" value="ZN(II)2CYS6 TRANSCRIPTION FACTOR (EUROFUNG)"/>
    <property type="match status" value="1"/>
</dbReference>
<dbReference type="PROSITE" id="PS50048">
    <property type="entry name" value="ZN2_CY6_FUNGAL_2"/>
    <property type="match status" value="1"/>
</dbReference>
<name>A0ABR4PQV0_9HELO</name>
<dbReference type="SUPFAM" id="SSF57701">
    <property type="entry name" value="Zn2/Cys6 DNA-binding domain"/>
    <property type="match status" value="1"/>
</dbReference>
<feature type="compositionally biased region" description="Low complexity" evidence="4">
    <location>
        <begin position="23"/>
        <end position="41"/>
    </location>
</feature>
<evidence type="ECO:0000313" key="6">
    <source>
        <dbReference type="EMBL" id="KAL3425713.1"/>
    </source>
</evidence>
<sequence>MSTWLTFPDNDASPAPLSHIAAHKTASATPPSAAEEPSRPAIAPPPHGLNPRSCVTCRKRKVRCDKKLPCSNCSKASIQCIFPAPGRAPRRPRAGGKPVTEREAELLKRLRRLEGVVQELSGQGENGDKQSPSSAGSSGAHKEGDLDINDKSGGIRVIGMDEGRSKKDWMARTFNLGNGPPKPLFHLEQSFGRLVVDEGKSEYINDPFWASITDEDTELPAAFDEASESDEDGRPILPSDIMTEPDHQSFIMGYNSADVDLRSLHPLPSQIPFYWQTYLENVDPLVKITHIGTMTKVIKAVQNNLDSLSKSTEALMFAIYFATITSMNAEEVLVNFGVDKATLSKRYRFAVEQALARASFLNTQEIVTVQAFVLFLVCVRRHDDTRFVWSLTGLALRIAQAIGLHRDGTNFGLSPFDTEMRRRLWWQVCTLDLRASEDHGTDPSIYDQSYDTQLPLSINDDDLHVDATEYPKPRPGVSEMTFCLIRYEICTLTRRLLHPGIDFHQDASQLSHEDRERIIKECASHLEKTYLQYCEDAGPLFWVAATVARLIMAKMTLIVYHPLISPGKPNNLTQDCKDRLLMSSLEILEYSRVLEAEATSKHWGWLFHTYIQWHAIAYILGELCTRPRSQIVDRAWRAIDGVFTDWGVVVSHSKRSSLLWKPMMALMAKARRKREEDMNFDSTAQEPGISERFLKPEPVGLSTSMSLLESNVPGNCRQQESNQAGLSQGISQSLQTPSNMYTTTESMVEPQVVGMGMLAPENIQLQLQQERFAQQGTPWIMDDNALQDLDMTTVDADVNWEGWDDLVRNFQLEADQQMGGPALGGMGQWW</sequence>
<dbReference type="InterPro" id="IPR036864">
    <property type="entry name" value="Zn2-C6_fun-type_DNA-bd_sf"/>
</dbReference>
<organism evidence="6 7">
    <name type="scientific">Phlyctema vagabunda</name>
    <dbReference type="NCBI Taxonomy" id="108571"/>
    <lineage>
        <taxon>Eukaryota</taxon>
        <taxon>Fungi</taxon>
        <taxon>Dikarya</taxon>
        <taxon>Ascomycota</taxon>
        <taxon>Pezizomycotina</taxon>
        <taxon>Leotiomycetes</taxon>
        <taxon>Helotiales</taxon>
        <taxon>Dermateaceae</taxon>
        <taxon>Phlyctema</taxon>
    </lineage>
</organism>
<dbReference type="PANTHER" id="PTHR31001">
    <property type="entry name" value="UNCHARACTERIZED TRANSCRIPTIONAL REGULATORY PROTEIN"/>
    <property type="match status" value="1"/>
</dbReference>
<keyword evidence="2" id="KW-0479">Metal-binding</keyword>
<dbReference type="InterPro" id="IPR001138">
    <property type="entry name" value="Zn2Cys6_DnaBD"/>
</dbReference>
<proteinExistence type="predicted"/>
<evidence type="ECO:0000256" key="3">
    <source>
        <dbReference type="ARBA" id="ARBA00023242"/>
    </source>
</evidence>
<dbReference type="PROSITE" id="PS00463">
    <property type="entry name" value="ZN2_CY6_FUNGAL_1"/>
    <property type="match status" value="1"/>
</dbReference>